<dbReference type="GO" id="GO:0015031">
    <property type="term" value="P:protein transport"/>
    <property type="evidence" value="ECO:0007669"/>
    <property type="project" value="UniProtKB-KW"/>
</dbReference>
<name>A0ABD1XWW1_9MARC</name>
<evidence type="ECO:0000259" key="12">
    <source>
        <dbReference type="PROSITE" id="PS50859"/>
    </source>
</evidence>
<gene>
    <name evidence="14" type="ORF">R1flu_025139</name>
</gene>
<keyword evidence="15" id="KW-1185">Reference proteome</keyword>
<dbReference type="CDD" id="cd14824">
    <property type="entry name" value="Longin"/>
    <property type="match status" value="1"/>
</dbReference>
<dbReference type="Pfam" id="PF13774">
    <property type="entry name" value="Longin"/>
    <property type="match status" value="1"/>
</dbReference>
<dbReference type="Proteomes" id="UP001605036">
    <property type="component" value="Unassembled WGS sequence"/>
</dbReference>
<dbReference type="Gene3D" id="3.30.450.50">
    <property type="entry name" value="Longin domain"/>
    <property type="match status" value="1"/>
</dbReference>
<keyword evidence="2" id="KW-0813">Transport</keyword>
<evidence type="ECO:0000256" key="10">
    <source>
        <dbReference type="SAM" id="Coils"/>
    </source>
</evidence>
<protein>
    <submittedName>
        <fullName evidence="14">Uncharacterized protein</fullName>
    </submittedName>
</protein>
<evidence type="ECO:0000256" key="11">
    <source>
        <dbReference type="SAM" id="Phobius"/>
    </source>
</evidence>
<dbReference type="GO" id="GO:0012505">
    <property type="term" value="C:endomembrane system"/>
    <property type="evidence" value="ECO:0007669"/>
    <property type="project" value="UniProtKB-SubCell"/>
</dbReference>
<keyword evidence="5 11" id="KW-1133">Transmembrane helix</keyword>
<dbReference type="InterPro" id="IPR001388">
    <property type="entry name" value="Synaptobrevin-like"/>
</dbReference>
<evidence type="ECO:0000313" key="14">
    <source>
        <dbReference type="EMBL" id="KAL2613447.1"/>
    </source>
</evidence>
<dbReference type="FunFam" id="1.20.5.110:FF:000047">
    <property type="entry name" value="Vesicle-associated membrane protein 727"/>
    <property type="match status" value="1"/>
</dbReference>
<dbReference type="InterPro" id="IPR010908">
    <property type="entry name" value="Longin_dom"/>
</dbReference>
<evidence type="ECO:0000313" key="15">
    <source>
        <dbReference type="Proteomes" id="UP001605036"/>
    </source>
</evidence>
<dbReference type="InterPro" id="IPR042855">
    <property type="entry name" value="V_SNARE_CC"/>
</dbReference>
<reference evidence="14 15" key="1">
    <citation type="submission" date="2024-09" db="EMBL/GenBank/DDBJ databases">
        <title>Chromosome-scale assembly of Riccia fluitans.</title>
        <authorList>
            <person name="Paukszto L."/>
            <person name="Sawicki J."/>
            <person name="Karawczyk K."/>
            <person name="Piernik-Szablinska J."/>
            <person name="Szczecinska M."/>
            <person name="Mazdziarz M."/>
        </authorList>
    </citation>
    <scope>NUCLEOTIDE SEQUENCE [LARGE SCALE GENOMIC DNA]</scope>
    <source>
        <strain evidence="14">Rf_01</strain>
        <tissue evidence="14">Aerial parts of the thallus</tissue>
    </source>
</reference>
<evidence type="ECO:0000256" key="2">
    <source>
        <dbReference type="ARBA" id="ARBA00022448"/>
    </source>
</evidence>
<evidence type="ECO:0000256" key="7">
    <source>
        <dbReference type="ARBA" id="ARBA00037493"/>
    </source>
</evidence>
<sequence length="220" mass="25312">MGTNSLIYSFVARGSVVLAEYTAFSGNFSTIAVQCLQKLPANNNKFTYTCDRHTFNYLVEDGFTYLVVADEDFGRQIPFAFLERVKEDFKRRYGGGRADTAIAHSLDKDFGPKLREHMAFCVDHPEEMNKLSKIKQQVSEVKGIMMDNIEKVLDRGEKIEVLVDKTDNLRTQADNFQRQGRQLRRKMWLANFKVKLIVLAIIIVIILIIWLSICRGFKCN</sequence>
<feature type="domain" description="Longin" evidence="12">
    <location>
        <begin position="10"/>
        <end position="114"/>
    </location>
</feature>
<dbReference type="AlphaFoldDB" id="A0ABD1XWW1"/>
<evidence type="ECO:0000256" key="5">
    <source>
        <dbReference type="ARBA" id="ARBA00022989"/>
    </source>
</evidence>
<organism evidence="14 15">
    <name type="scientific">Riccia fluitans</name>
    <dbReference type="NCBI Taxonomy" id="41844"/>
    <lineage>
        <taxon>Eukaryota</taxon>
        <taxon>Viridiplantae</taxon>
        <taxon>Streptophyta</taxon>
        <taxon>Embryophyta</taxon>
        <taxon>Marchantiophyta</taxon>
        <taxon>Marchantiopsida</taxon>
        <taxon>Marchantiidae</taxon>
        <taxon>Marchantiales</taxon>
        <taxon>Ricciaceae</taxon>
        <taxon>Riccia</taxon>
    </lineage>
</organism>
<comment type="subcellular location">
    <subcellularLocation>
        <location evidence="8">Endomembrane system</location>
        <topology evidence="8">Single-pass type IV membrane protein</topology>
    </subcellularLocation>
</comment>
<dbReference type="Gene3D" id="1.20.5.110">
    <property type="match status" value="1"/>
</dbReference>
<feature type="transmembrane region" description="Helical" evidence="11">
    <location>
        <begin position="194"/>
        <end position="213"/>
    </location>
</feature>
<keyword evidence="4" id="KW-0653">Protein transport</keyword>
<evidence type="ECO:0000256" key="4">
    <source>
        <dbReference type="ARBA" id="ARBA00022927"/>
    </source>
</evidence>
<dbReference type="PRINTS" id="PR00219">
    <property type="entry name" value="SYNAPTOBREVN"/>
</dbReference>
<dbReference type="PANTHER" id="PTHR21136:SF168">
    <property type="entry name" value="VESICLE-ASSOCIATED MEMBRANE PROTEIN 9"/>
    <property type="match status" value="1"/>
</dbReference>
<feature type="domain" description="V-SNARE coiled-coil homology" evidence="13">
    <location>
        <begin position="130"/>
        <end position="190"/>
    </location>
</feature>
<dbReference type="InterPro" id="IPR011012">
    <property type="entry name" value="Longin-like_dom_sf"/>
</dbReference>
<comment type="similarity">
    <text evidence="1">Belongs to the synaptobrevin family.</text>
</comment>
<comment type="caution">
    <text evidence="14">The sequence shown here is derived from an EMBL/GenBank/DDBJ whole genome shotgun (WGS) entry which is preliminary data.</text>
</comment>
<evidence type="ECO:0000256" key="9">
    <source>
        <dbReference type="PROSITE-ProRule" id="PRU00290"/>
    </source>
</evidence>
<keyword evidence="9 10" id="KW-0175">Coiled coil</keyword>
<evidence type="ECO:0000256" key="6">
    <source>
        <dbReference type="ARBA" id="ARBA00023136"/>
    </source>
</evidence>
<dbReference type="PANTHER" id="PTHR21136">
    <property type="entry name" value="SNARE PROTEINS"/>
    <property type="match status" value="1"/>
</dbReference>
<keyword evidence="3 11" id="KW-0812">Transmembrane</keyword>
<dbReference type="PROSITE" id="PS00417">
    <property type="entry name" value="SYNAPTOBREVIN"/>
    <property type="match status" value="1"/>
</dbReference>
<evidence type="ECO:0000256" key="1">
    <source>
        <dbReference type="ARBA" id="ARBA00008025"/>
    </source>
</evidence>
<evidence type="ECO:0000256" key="3">
    <source>
        <dbReference type="ARBA" id="ARBA00022692"/>
    </source>
</evidence>
<dbReference type="GO" id="GO:0005737">
    <property type="term" value="C:cytoplasm"/>
    <property type="evidence" value="ECO:0007669"/>
    <property type="project" value="UniProtKB-ARBA"/>
</dbReference>
<dbReference type="Pfam" id="PF00957">
    <property type="entry name" value="Synaptobrevin"/>
    <property type="match status" value="1"/>
</dbReference>
<accession>A0ABD1XWW1</accession>
<dbReference type="CDD" id="cd15843">
    <property type="entry name" value="R-SNARE"/>
    <property type="match status" value="1"/>
</dbReference>
<dbReference type="InterPro" id="IPR051097">
    <property type="entry name" value="Synaptobrevin-like_transport"/>
</dbReference>
<evidence type="ECO:0000256" key="8">
    <source>
        <dbReference type="ARBA" id="ARBA00046280"/>
    </source>
</evidence>
<dbReference type="EMBL" id="JBHFFA010000007">
    <property type="protein sequence ID" value="KAL2613447.1"/>
    <property type="molecule type" value="Genomic_DNA"/>
</dbReference>
<proteinExistence type="inferred from homology"/>
<comment type="function">
    <text evidence="7">Involved in the targeting and/or fusion of transport vesicles to their target membrane.</text>
</comment>
<dbReference type="SUPFAM" id="SSF64356">
    <property type="entry name" value="SNARE-like"/>
    <property type="match status" value="1"/>
</dbReference>
<keyword evidence="6 11" id="KW-0472">Membrane</keyword>
<dbReference type="PROSITE" id="PS50892">
    <property type="entry name" value="V_SNARE"/>
    <property type="match status" value="1"/>
</dbReference>
<dbReference type="SMART" id="SM01270">
    <property type="entry name" value="Longin"/>
    <property type="match status" value="1"/>
</dbReference>
<evidence type="ECO:0000259" key="13">
    <source>
        <dbReference type="PROSITE" id="PS50892"/>
    </source>
</evidence>
<feature type="coiled-coil region" evidence="10">
    <location>
        <begin position="159"/>
        <end position="186"/>
    </location>
</feature>
<dbReference type="PROSITE" id="PS50859">
    <property type="entry name" value="LONGIN"/>
    <property type="match status" value="1"/>
</dbReference>
<dbReference type="FunFam" id="3.30.450.50:FF:000014">
    <property type="entry name" value="vesicle-associated membrane protein 727"/>
    <property type="match status" value="1"/>
</dbReference>
<dbReference type="SUPFAM" id="SSF58038">
    <property type="entry name" value="SNARE fusion complex"/>
    <property type="match status" value="1"/>
</dbReference>